<accession>A0A9K3LPX2</accession>
<reference evidence="1" key="2">
    <citation type="submission" date="2021-04" db="EMBL/GenBank/DDBJ databases">
        <authorList>
            <person name="Podell S."/>
        </authorList>
    </citation>
    <scope>NUCLEOTIDE SEQUENCE</scope>
    <source>
        <strain evidence="1">Hildebrandi</strain>
    </source>
</reference>
<dbReference type="Proteomes" id="UP000693970">
    <property type="component" value="Unassembled WGS sequence"/>
</dbReference>
<evidence type="ECO:0000313" key="1">
    <source>
        <dbReference type="EMBL" id="KAG7366097.1"/>
    </source>
</evidence>
<sequence>MTSEFSNPTIQTLGIRAIVDCYYLRHFSPHALEVIIASVLNHSSTSLLQIQGNYALRVFARTKFPSSNITKVFSSMAEVLVSHLFRILVLHSDSNHLKFSSLRLLHVLGSSFPSALRAISSDKDNSVGLLLSLLSSYKGIGRIAMSLLSLVAEKYEGRDAILGHGGVEKVMQTMKSCLDDPLLLCNGTAVLSWVLLSKPSTEGTFFHPFNYHSVDTLCDILGRHMEDGCLFGNAVCALVGYLACNEAIVNRYWKKTLPILLEGLAVHKQNRKVARCCLRLLRILTMDCSSCQYAVLHHHLEAIDSTMQHFIKDDRIQEEAIGILGNICVSISSQETLCQSVVMDTVLKCQENSPTNPRLRQMTLWFHNQLLHYSNASKADFSFGGTHENLQALMHHRFTIQ</sequence>
<organism evidence="1 2">
    <name type="scientific">Nitzschia inconspicua</name>
    <dbReference type="NCBI Taxonomy" id="303405"/>
    <lineage>
        <taxon>Eukaryota</taxon>
        <taxon>Sar</taxon>
        <taxon>Stramenopiles</taxon>
        <taxon>Ochrophyta</taxon>
        <taxon>Bacillariophyta</taxon>
        <taxon>Bacillariophyceae</taxon>
        <taxon>Bacillariophycidae</taxon>
        <taxon>Bacillariales</taxon>
        <taxon>Bacillariaceae</taxon>
        <taxon>Nitzschia</taxon>
    </lineage>
</organism>
<name>A0A9K3LPX2_9STRA</name>
<keyword evidence="2" id="KW-1185">Reference proteome</keyword>
<evidence type="ECO:0000313" key="2">
    <source>
        <dbReference type="Proteomes" id="UP000693970"/>
    </source>
</evidence>
<dbReference type="EMBL" id="JAGRRH010000007">
    <property type="protein sequence ID" value="KAG7366097.1"/>
    <property type="molecule type" value="Genomic_DNA"/>
</dbReference>
<reference evidence="1" key="1">
    <citation type="journal article" date="2021" name="Sci. Rep.">
        <title>Diploid genomic architecture of Nitzschia inconspicua, an elite biomass production diatom.</title>
        <authorList>
            <person name="Oliver A."/>
            <person name="Podell S."/>
            <person name="Pinowska A."/>
            <person name="Traller J.C."/>
            <person name="Smith S.R."/>
            <person name="McClure R."/>
            <person name="Beliaev A."/>
            <person name="Bohutskyi P."/>
            <person name="Hill E.A."/>
            <person name="Rabines A."/>
            <person name="Zheng H."/>
            <person name="Allen L.Z."/>
            <person name="Kuo A."/>
            <person name="Grigoriev I.V."/>
            <person name="Allen A.E."/>
            <person name="Hazlebeck D."/>
            <person name="Allen E.E."/>
        </authorList>
    </citation>
    <scope>NUCLEOTIDE SEQUENCE</scope>
    <source>
        <strain evidence="1">Hildebrandi</strain>
    </source>
</reference>
<gene>
    <name evidence="1" type="ORF">IV203_028767</name>
</gene>
<comment type="caution">
    <text evidence="1">The sequence shown here is derived from an EMBL/GenBank/DDBJ whole genome shotgun (WGS) entry which is preliminary data.</text>
</comment>
<proteinExistence type="predicted"/>
<dbReference type="AlphaFoldDB" id="A0A9K3LPX2"/>
<protein>
    <submittedName>
        <fullName evidence="1">Uncharacterized protein</fullName>
    </submittedName>
</protein>